<feature type="region of interest" description="Disordered" evidence="10">
    <location>
        <begin position="100"/>
        <end position="119"/>
    </location>
</feature>
<dbReference type="PANTHER" id="PTHR32294">
    <property type="entry name" value="DNA POLYMERASE III SUBUNIT ALPHA"/>
    <property type="match status" value="1"/>
</dbReference>
<evidence type="ECO:0000313" key="13">
    <source>
        <dbReference type="Proteomes" id="UP001056648"/>
    </source>
</evidence>
<dbReference type="NCBIfam" id="TIGR00594">
    <property type="entry name" value="polc"/>
    <property type="match status" value="1"/>
</dbReference>
<dbReference type="InterPro" id="IPR023073">
    <property type="entry name" value="DnaE2"/>
</dbReference>
<keyword evidence="13" id="KW-1185">Reference proteome</keyword>
<dbReference type="Pfam" id="PF02811">
    <property type="entry name" value="PHP"/>
    <property type="match status" value="1"/>
</dbReference>
<keyword evidence="2 9" id="KW-0808">Transferase</keyword>
<keyword evidence="5 9" id="KW-0227">DNA damage</keyword>
<dbReference type="Proteomes" id="UP001056648">
    <property type="component" value="Chromosome 1"/>
</dbReference>
<evidence type="ECO:0000259" key="11">
    <source>
        <dbReference type="SMART" id="SM00481"/>
    </source>
</evidence>
<evidence type="ECO:0000313" key="12">
    <source>
        <dbReference type="EMBL" id="USE77342.1"/>
    </source>
</evidence>
<evidence type="ECO:0000256" key="2">
    <source>
        <dbReference type="ARBA" id="ARBA00022679"/>
    </source>
</evidence>
<evidence type="ECO:0000256" key="8">
    <source>
        <dbReference type="ARBA" id="ARBA00049244"/>
    </source>
</evidence>
<dbReference type="InterPro" id="IPR011708">
    <property type="entry name" value="DNA_pol3_alpha_NTPase_dom"/>
</dbReference>
<keyword evidence="6 9" id="KW-0239">DNA-directed DNA polymerase</keyword>
<dbReference type="SMART" id="SM00481">
    <property type="entry name" value="POLIIIAc"/>
    <property type="match status" value="1"/>
</dbReference>
<feature type="compositionally biased region" description="Acidic residues" evidence="10">
    <location>
        <begin position="109"/>
        <end position="119"/>
    </location>
</feature>
<gene>
    <name evidence="9" type="primary">dnaE2</name>
    <name evidence="12" type="ORF">NDR89_08850</name>
</gene>
<sequence length="1189" mass="131422">MSQAPPQLPFSTSSLPPSLASLLLGSLPDYAELHCISNFTFLTGASHPEELIERALALGYRGLALTDEASVAGTARAHHALKTLRERTCEAVERSAARLARMAAGASPDDADDDDEYDDDDNEMWLAAPSSGPGAAAAMADSPAGGAVQPEFLRRHARLLARAEAAEAFRLLIGSRMTLQAGEGKGKGEATGELDLRQRKVSSEVPPEAPSEVPSEVPSGIRLILLAQDREGFGNLCELITLGRRRADKGSYQLYQHDISDPAAEEAHLRGMPHCLALLLPDYCADPDTLRAQAQWCRAVFGERVWIALELLQEHADALHRERLEAVAADTGVPLVATGAVQMHVRSRKPLADVLTAIRLGQPLGACGMALAPNAERHLRMRQRLSRLYPREALAQTVKIAQACDFSLDALRYEYPEELVPKGHTPSSYLRQETLAGAALRYPDGIPQSVRQRLEDEFALIEEKGYEHFFLTVYDIVRFARGKGILCQGRGSAANSVVCYCLYITEVSPEQTNLLFGRFISRERDEPPDIDVDFEHQRREEVIQYIYEQYGRHRAALAATLITYRARSALRDVGRALGIDPGVVEQVVKGQAWWESGHTFVERIARYGLDPDSPAVRQWASLVAQLRGFPRHLSQHVGGFVIARDKLSRLVPIENAAMEKRSVIQWDKDDLESLGLLKVDVLALGMLTAIRRALAMIPNPNPAHPQLPCRMEDIPQDDEDTYDMLCKADTVGVFQVESRAQQSMLPRLQPRRYYDLVVEVAIVRPGPIQGGMIHPYLKRREMVRRTGKLPTYHNEVIRRVLGRTLGVPIFQEQVMQLAIDAAGFTPGQADQLRRSMAAWRRKGDLKRHQDALIKALTRNGYPEAFAQAICKQIEGFGEYGFPESHAASFAKLVYVSAWIKCHHPAAFLCALLNSQPMGFYSPSQLVQDARRHRVRSLPPDVTVSGWESVLENDAVRLGLNRVKGMREAAALRIERARLERPFASVEDLVLRAGLDRHDIDVLAAADALRSLAGHRRQARWQARAAAVQAAHRDLLHSAPPAEGALALPAPKLGQELVDDYASLGLSLKAHPLTLLRRRLAGMGYATARDLARLPNGRRVRACGIVTVRQRPGTASGTIFSSIEDETGSVNVILWPDLVERQRKEVLGAALLGVVGTWQRQGEVRHLIAKELVDLSPLLGRLVAGSRDFH</sequence>
<evidence type="ECO:0000256" key="6">
    <source>
        <dbReference type="ARBA" id="ARBA00022932"/>
    </source>
</evidence>
<dbReference type="EC" id="2.7.7.7" evidence="9"/>
<comment type="subcellular location">
    <subcellularLocation>
        <location evidence="9">Cytoplasm</location>
    </subcellularLocation>
</comment>
<evidence type="ECO:0000256" key="10">
    <source>
        <dbReference type="SAM" id="MobiDB-lite"/>
    </source>
</evidence>
<dbReference type="CDD" id="cd04485">
    <property type="entry name" value="DnaE_OBF"/>
    <property type="match status" value="1"/>
</dbReference>
<dbReference type="Gene3D" id="3.20.20.140">
    <property type="entry name" value="Metal-dependent hydrolases"/>
    <property type="match status" value="1"/>
</dbReference>
<dbReference type="NCBIfam" id="NF004225">
    <property type="entry name" value="PRK05672.1"/>
    <property type="match status" value="1"/>
</dbReference>
<keyword evidence="3 9" id="KW-0548">Nucleotidyltransferase</keyword>
<evidence type="ECO:0000256" key="7">
    <source>
        <dbReference type="ARBA" id="ARBA00023204"/>
    </source>
</evidence>
<proteinExistence type="inferred from homology"/>
<evidence type="ECO:0000256" key="1">
    <source>
        <dbReference type="ARBA" id="ARBA00022490"/>
    </source>
</evidence>
<dbReference type="InterPro" id="IPR016195">
    <property type="entry name" value="Pol/histidinol_Pase-like"/>
</dbReference>
<evidence type="ECO:0000256" key="4">
    <source>
        <dbReference type="ARBA" id="ARBA00022705"/>
    </source>
</evidence>
<keyword evidence="7 9" id="KW-0234">DNA repair</keyword>
<comment type="function">
    <text evidence="9">DNA polymerase involved in damage-induced mutagenesis and translesion synthesis (TLS). It is not the major replicative DNA polymerase.</text>
</comment>
<dbReference type="Pfam" id="PF17657">
    <property type="entry name" value="DNA_pol3_finger"/>
    <property type="match status" value="1"/>
</dbReference>
<accession>A0ABY4VJD0</accession>
<dbReference type="InterPro" id="IPR029460">
    <property type="entry name" value="DNAPol_HHH"/>
</dbReference>
<evidence type="ECO:0000256" key="3">
    <source>
        <dbReference type="ARBA" id="ARBA00022695"/>
    </source>
</evidence>
<protein>
    <recommendedName>
        <fullName evidence="9">Error-prone DNA polymerase</fullName>
        <ecNumber evidence="9">2.7.7.7</ecNumber>
    </recommendedName>
</protein>
<keyword evidence="4 9" id="KW-0235">DNA replication</keyword>
<comment type="similarity">
    <text evidence="9">Belongs to the DNA polymerase type-C family. DnaE2 subfamily.</text>
</comment>
<feature type="domain" description="Polymerase/histidinol phosphatase N-terminal" evidence="11">
    <location>
        <begin position="31"/>
        <end position="181"/>
    </location>
</feature>
<dbReference type="CDD" id="cd07434">
    <property type="entry name" value="PHP_PolIIIA_DnaE2"/>
    <property type="match status" value="1"/>
</dbReference>
<comment type="catalytic activity">
    <reaction evidence="8 9">
        <text>DNA(n) + a 2'-deoxyribonucleoside 5'-triphosphate = DNA(n+1) + diphosphate</text>
        <dbReference type="Rhea" id="RHEA:22508"/>
        <dbReference type="Rhea" id="RHEA-COMP:17339"/>
        <dbReference type="Rhea" id="RHEA-COMP:17340"/>
        <dbReference type="ChEBI" id="CHEBI:33019"/>
        <dbReference type="ChEBI" id="CHEBI:61560"/>
        <dbReference type="ChEBI" id="CHEBI:173112"/>
        <dbReference type="EC" id="2.7.7.7"/>
    </reaction>
</comment>
<dbReference type="InterPro" id="IPR003141">
    <property type="entry name" value="Pol/His_phosphatase_N"/>
</dbReference>
<dbReference type="InterPro" id="IPR004013">
    <property type="entry name" value="PHP_dom"/>
</dbReference>
<dbReference type="EMBL" id="CP098735">
    <property type="protein sequence ID" value="USE77342.1"/>
    <property type="molecule type" value="Genomic_DNA"/>
</dbReference>
<dbReference type="InterPro" id="IPR040982">
    <property type="entry name" value="DNA_pol3_finger"/>
</dbReference>
<evidence type="ECO:0000256" key="5">
    <source>
        <dbReference type="ARBA" id="ARBA00022763"/>
    </source>
</evidence>
<dbReference type="InterPro" id="IPR004805">
    <property type="entry name" value="DnaE2/DnaE/PolC"/>
</dbReference>
<dbReference type="HAMAP" id="MF_01902">
    <property type="entry name" value="DNApol_error_prone"/>
    <property type="match status" value="1"/>
</dbReference>
<dbReference type="PANTHER" id="PTHR32294:SF4">
    <property type="entry name" value="ERROR-PRONE DNA POLYMERASE"/>
    <property type="match status" value="1"/>
</dbReference>
<keyword evidence="1 9" id="KW-0963">Cytoplasm</keyword>
<organism evidence="12 13">
    <name type="scientific">Cupriavidus gilardii</name>
    <dbReference type="NCBI Taxonomy" id="82541"/>
    <lineage>
        <taxon>Bacteria</taxon>
        <taxon>Pseudomonadati</taxon>
        <taxon>Pseudomonadota</taxon>
        <taxon>Betaproteobacteria</taxon>
        <taxon>Burkholderiales</taxon>
        <taxon>Burkholderiaceae</taxon>
        <taxon>Cupriavidus</taxon>
    </lineage>
</organism>
<dbReference type="SUPFAM" id="SSF89550">
    <property type="entry name" value="PHP domain-like"/>
    <property type="match status" value="1"/>
</dbReference>
<dbReference type="Gene3D" id="1.10.150.870">
    <property type="match status" value="1"/>
</dbReference>
<reference evidence="12" key="1">
    <citation type="submission" date="2022-06" db="EMBL/GenBank/DDBJ databases">
        <title>Complete genome sequence and characterization of Cupriavidus gilardii QJ1 isolated from contaminating cells.</title>
        <authorList>
            <person name="Qi J."/>
        </authorList>
    </citation>
    <scope>NUCLEOTIDE SEQUENCE</scope>
    <source>
        <strain evidence="12">QJ1</strain>
    </source>
</reference>
<dbReference type="Pfam" id="PF07733">
    <property type="entry name" value="DNA_pol3_alpha"/>
    <property type="match status" value="1"/>
</dbReference>
<dbReference type="Pfam" id="PF14579">
    <property type="entry name" value="HHH_6"/>
    <property type="match status" value="1"/>
</dbReference>
<name>A0ABY4VJD0_9BURK</name>
<evidence type="ECO:0000256" key="9">
    <source>
        <dbReference type="HAMAP-Rule" id="MF_01902"/>
    </source>
</evidence>